<keyword evidence="3 10" id="KW-1133">Transmembrane helix</keyword>
<dbReference type="PANTHER" id="PTHR32089:SF119">
    <property type="entry name" value="METHYL-ACCEPTING CHEMOTAXIS PROTEIN CTPL"/>
    <property type="match status" value="1"/>
</dbReference>
<dbReference type="Pfam" id="PF13675">
    <property type="entry name" value="PilJ"/>
    <property type="match status" value="2"/>
</dbReference>
<dbReference type="eggNOG" id="COG0840">
    <property type="taxonomic scope" value="Bacteria"/>
</dbReference>
<keyword evidence="14" id="KW-1185">Reference proteome</keyword>
<evidence type="ECO:0000256" key="7">
    <source>
        <dbReference type="PROSITE-ProRule" id="PRU00284"/>
    </source>
</evidence>
<dbReference type="InterPro" id="IPR003660">
    <property type="entry name" value="HAMP_dom"/>
</dbReference>
<dbReference type="PANTHER" id="PTHR32089">
    <property type="entry name" value="METHYL-ACCEPTING CHEMOTAXIS PROTEIN MCPB"/>
    <property type="match status" value="1"/>
</dbReference>
<accession>A1WM94</accession>
<organism evidence="13 14">
    <name type="scientific">Verminephrobacter eiseniae (strain EF01-2)</name>
    <dbReference type="NCBI Taxonomy" id="391735"/>
    <lineage>
        <taxon>Bacteria</taxon>
        <taxon>Pseudomonadati</taxon>
        <taxon>Pseudomonadota</taxon>
        <taxon>Betaproteobacteria</taxon>
        <taxon>Burkholderiales</taxon>
        <taxon>Comamonadaceae</taxon>
        <taxon>Verminephrobacter</taxon>
    </lineage>
</organism>
<keyword evidence="2 10" id="KW-0812">Transmembrane</keyword>
<evidence type="ECO:0000256" key="1">
    <source>
        <dbReference type="ARBA" id="ARBA00004141"/>
    </source>
</evidence>
<dbReference type="InterPro" id="IPR004089">
    <property type="entry name" value="MCPsignal_dom"/>
</dbReference>
<keyword evidence="5 7" id="KW-0807">Transducer</keyword>
<evidence type="ECO:0000256" key="6">
    <source>
        <dbReference type="ARBA" id="ARBA00029447"/>
    </source>
</evidence>
<dbReference type="HOGENOM" id="CLU_000445_107_27_4"/>
<evidence type="ECO:0000256" key="3">
    <source>
        <dbReference type="ARBA" id="ARBA00022989"/>
    </source>
</evidence>
<feature type="region of interest" description="Disordered" evidence="9">
    <location>
        <begin position="1"/>
        <end position="62"/>
    </location>
</feature>
<dbReference type="GO" id="GO:0016020">
    <property type="term" value="C:membrane"/>
    <property type="evidence" value="ECO:0007669"/>
    <property type="project" value="UniProtKB-SubCell"/>
</dbReference>
<evidence type="ECO:0000256" key="10">
    <source>
        <dbReference type="SAM" id="Phobius"/>
    </source>
</evidence>
<evidence type="ECO:0000256" key="8">
    <source>
        <dbReference type="SAM" id="Coils"/>
    </source>
</evidence>
<dbReference type="AlphaFoldDB" id="A1WM94"/>
<dbReference type="Gene3D" id="1.10.287.950">
    <property type="entry name" value="Methyl-accepting chemotaxis protein"/>
    <property type="match status" value="1"/>
</dbReference>
<dbReference type="STRING" id="391735.Veis_3018"/>
<feature type="transmembrane region" description="Helical" evidence="10">
    <location>
        <begin position="84"/>
        <end position="104"/>
    </location>
</feature>
<dbReference type="PROSITE" id="PS50885">
    <property type="entry name" value="HAMP"/>
    <property type="match status" value="1"/>
</dbReference>
<evidence type="ECO:0000313" key="13">
    <source>
        <dbReference type="EMBL" id="ABM58751.1"/>
    </source>
</evidence>
<dbReference type="OrthoDB" id="9177152at2"/>
<feature type="domain" description="Methyl-accepting transducer" evidence="11">
    <location>
        <begin position="494"/>
        <end position="730"/>
    </location>
</feature>
<comment type="subcellular location">
    <subcellularLocation>
        <location evidence="1">Membrane</location>
        <topology evidence="1">Multi-pass membrane protein</topology>
    </subcellularLocation>
</comment>
<dbReference type="EMBL" id="CP000542">
    <property type="protein sequence ID" value="ABM58751.1"/>
    <property type="molecule type" value="Genomic_DNA"/>
</dbReference>
<protein>
    <submittedName>
        <fullName evidence="13">Methyl-accepting chemotaxis sensory transducer</fullName>
    </submittedName>
</protein>
<keyword evidence="8" id="KW-0175">Coiled coil</keyword>
<evidence type="ECO:0000259" key="12">
    <source>
        <dbReference type="PROSITE" id="PS50885"/>
    </source>
</evidence>
<feature type="coiled-coil region" evidence="8">
    <location>
        <begin position="400"/>
        <end position="441"/>
    </location>
</feature>
<evidence type="ECO:0000259" key="11">
    <source>
        <dbReference type="PROSITE" id="PS50111"/>
    </source>
</evidence>
<dbReference type="RefSeq" id="WP_011810746.1">
    <property type="nucleotide sequence ID" value="NC_008786.1"/>
</dbReference>
<dbReference type="SUPFAM" id="SSF58104">
    <property type="entry name" value="Methyl-accepting chemotaxis protein (MCP) signaling domain"/>
    <property type="match status" value="1"/>
</dbReference>
<dbReference type="PROSITE" id="PS50111">
    <property type="entry name" value="CHEMOTAXIS_TRANSDUC_2"/>
    <property type="match status" value="1"/>
</dbReference>
<dbReference type="GO" id="GO:0007165">
    <property type="term" value="P:signal transduction"/>
    <property type="evidence" value="ECO:0007669"/>
    <property type="project" value="UniProtKB-KW"/>
</dbReference>
<gene>
    <name evidence="13" type="ordered locus">Veis_3018</name>
</gene>
<dbReference type="Pfam" id="PF00015">
    <property type="entry name" value="MCPsignal"/>
    <property type="match status" value="1"/>
</dbReference>
<feature type="domain" description="HAMP" evidence="12">
    <location>
        <begin position="441"/>
        <end position="489"/>
    </location>
</feature>
<dbReference type="GO" id="GO:0006935">
    <property type="term" value="P:chemotaxis"/>
    <property type="evidence" value="ECO:0007669"/>
    <property type="project" value="UniProtKB-ARBA"/>
</dbReference>
<feature type="transmembrane region" description="Helical" evidence="10">
    <location>
        <begin position="369"/>
        <end position="391"/>
    </location>
</feature>
<evidence type="ECO:0000313" key="14">
    <source>
        <dbReference type="Proteomes" id="UP000000374"/>
    </source>
</evidence>
<evidence type="ECO:0000256" key="5">
    <source>
        <dbReference type="ARBA" id="ARBA00023224"/>
    </source>
</evidence>
<dbReference type="InterPro" id="IPR029095">
    <property type="entry name" value="NarX-like_N"/>
</dbReference>
<sequence length="767" mass="82508">MSVNQFGKLFNRNPAKPDGAAVADEQKFPVTGAQKGAPHHARQAEAVNPAQEAPEARQQESSPAGDLIALPLLGRRSAASHQRLFLVLLALGIVALVLIIIWALRQADRSAHQIEVTGQSLMQSQRVAKLVSQVMLGDPKTFADLTESSSTLVRGVHALNDGNAQIDVYPLSDAFKPELDSINPLMKRAERNAGVVLGQQKVLTQVSEALRTINRESSTLLEIAETISSLKLQQNAPAAEISAAGQLVMLTQRIGKSANEFQTIEGVSPEAVFMLGKDLNSFKEITQGLLDGSVELRLTATKDDQTREQLQELAKIYEQTRTQAAAILSNLQGLVSAREAQAAIIADSDPLRRQLEALQAKLTTETGLGAGHVAALVLAGLFVLLCGIGISRVQLLDSRARQAAAETQQKEARRQEQEARRQELEAKRQELEAKRVNDANQAAILRLMNELQSVAEGDLTQEATVTEDITGAIADSVNYTVEELRQLVGNVQNTATQVAQTTAQVDNTSTELLAASTEQLREIRETGRSVLDMAARINEVSAQAQESATVARQSLQAADSGLQAVQNAIGGMNSIRDQIQDTSKRIKRLGESSQEIGEITELISDITEQTNVLALNAAIQAASAGEAGRGFSVVAEEVQRLAERSADATRQISALVKAIQTDTQDAVAAMERSTQGVVEGARLSDSAGTALTEIDRVSRRLAELIEQISSSASKEAVLANVVADNIQHIFAVTEQTGEGTRSTAQQVRELSRMAEELRQSVARFKIV</sequence>
<evidence type="ECO:0000256" key="9">
    <source>
        <dbReference type="SAM" id="MobiDB-lite"/>
    </source>
</evidence>
<reference evidence="14" key="1">
    <citation type="submission" date="2006-12" db="EMBL/GenBank/DDBJ databases">
        <title>Complete sequence of chromosome 1 of Verminephrobacter eiseniae EF01-2.</title>
        <authorList>
            <person name="Copeland A."/>
            <person name="Lucas S."/>
            <person name="Lapidus A."/>
            <person name="Barry K."/>
            <person name="Detter J.C."/>
            <person name="Glavina del Rio T."/>
            <person name="Dalin E."/>
            <person name="Tice H."/>
            <person name="Pitluck S."/>
            <person name="Chertkov O."/>
            <person name="Brettin T."/>
            <person name="Bruce D."/>
            <person name="Han C."/>
            <person name="Tapia R."/>
            <person name="Gilna P."/>
            <person name="Schmutz J."/>
            <person name="Larimer F."/>
            <person name="Land M."/>
            <person name="Hauser L."/>
            <person name="Kyrpides N."/>
            <person name="Kim E."/>
            <person name="Stahl D."/>
            <person name="Richardson P."/>
        </authorList>
    </citation>
    <scope>NUCLEOTIDE SEQUENCE [LARGE SCALE GENOMIC DNA]</scope>
    <source>
        <strain evidence="14">EF01-2</strain>
    </source>
</reference>
<dbReference type="Proteomes" id="UP000000374">
    <property type="component" value="Chromosome"/>
</dbReference>
<comment type="similarity">
    <text evidence="6">Belongs to the methyl-accepting chemotaxis (MCP) protein family.</text>
</comment>
<dbReference type="KEGG" id="vei:Veis_3018"/>
<name>A1WM94_VEREI</name>
<evidence type="ECO:0000256" key="4">
    <source>
        <dbReference type="ARBA" id="ARBA00023136"/>
    </source>
</evidence>
<dbReference type="FunFam" id="1.10.287.950:FF:000001">
    <property type="entry name" value="Methyl-accepting chemotaxis sensory transducer"/>
    <property type="match status" value="1"/>
</dbReference>
<proteinExistence type="inferred from homology"/>
<evidence type="ECO:0000256" key="2">
    <source>
        <dbReference type="ARBA" id="ARBA00022692"/>
    </source>
</evidence>
<dbReference type="SMART" id="SM00283">
    <property type="entry name" value="MA"/>
    <property type="match status" value="1"/>
</dbReference>
<dbReference type="CDD" id="cd11386">
    <property type="entry name" value="MCP_signal"/>
    <property type="match status" value="1"/>
</dbReference>
<keyword evidence="4 10" id="KW-0472">Membrane</keyword>
<dbReference type="GeneID" id="76461487"/>